<dbReference type="Gene3D" id="1.25.40.10">
    <property type="entry name" value="Tetratricopeptide repeat domain"/>
    <property type="match status" value="4"/>
</dbReference>
<dbReference type="FunFam" id="1.25.40.10:FF:000364">
    <property type="entry name" value="Pentatricopeptide repeat (PPR-like) superfamily protein"/>
    <property type="match status" value="1"/>
</dbReference>
<evidence type="ECO:0000256" key="2">
    <source>
        <dbReference type="ARBA" id="ARBA00022737"/>
    </source>
</evidence>
<dbReference type="FunFam" id="1.25.40.10:FF:000348">
    <property type="entry name" value="Pentatricopeptide repeat-containing protein chloroplastic"/>
    <property type="match status" value="1"/>
</dbReference>
<name>A0AA88B1E6_FICCA</name>
<dbReference type="PANTHER" id="PTHR47926">
    <property type="entry name" value="PENTATRICOPEPTIDE REPEAT-CONTAINING PROTEIN"/>
    <property type="match status" value="1"/>
</dbReference>
<keyword evidence="2" id="KW-0677">Repeat</keyword>
<dbReference type="PANTHER" id="PTHR47926:SF437">
    <property type="entry name" value="PENTACOTRIPEPTIDE-REPEAT REGION OF PRORP DOMAIN-CONTAINING PROTEIN"/>
    <property type="match status" value="1"/>
</dbReference>
<accession>A0AA88B1E6</accession>
<dbReference type="InterPro" id="IPR046960">
    <property type="entry name" value="PPR_At4g14850-like_plant"/>
</dbReference>
<proteinExistence type="inferred from homology"/>
<protein>
    <submittedName>
        <fullName evidence="4">Uncharacterized protein</fullName>
    </submittedName>
</protein>
<keyword evidence="5" id="KW-1185">Reference proteome</keyword>
<feature type="repeat" description="PPR" evidence="3">
    <location>
        <begin position="184"/>
        <end position="214"/>
    </location>
</feature>
<reference evidence="4" key="1">
    <citation type="submission" date="2023-07" db="EMBL/GenBank/DDBJ databases">
        <title>draft genome sequence of fig (Ficus carica).</title>
        <authorList>
            <person name="Takahashi T."/>
            <person name="Nishimura K."/>
        </authorList>
    </citation>
    <scope>NUCLEOTIDE SEQUENCE</scope>
</reference>
<evidence type="ECO:0000313" key="5">
    <source>
        <dbReference type="Proteomes" id="UP001187192"/>
    </source>
</evidence>
<dbReference type="InterPro" id="IPR046848">
    <property type="entry name" value="E_motif"/>
</dbReference>
<dbReference type="Pfam" id="PF20431">
    <property type="entry name" value="E_motif"/>
    <property type="match status" value="1"/>
</dbReference>
<dbReference type="NCBIfam" id="TIGR00756">
    <property type="entry name" value="PPR"/>
    <property type="match status" value="6"/>
</dbReference>
<evidence type="ECO:0000313" key="4">
    <source>
        <dbReference type="EMBL" id="GMN56376.1"/>
    </source>
</evidence>
<feature type="repeat" description="PPR" evidence="3">
    <location>
        <begin position="379"/>
        <end position="413"/>
    </location>
</feature>
<comment type="caution">
    <text evidence="4">The sequence shown here is derived from an EMBL/GenBank/DDBJ whole genome shotgun (WGS) entry which is preliminary data.</text>
</comment>
<dbReference type="PROSITE" id="PS51375">
    <property type="entry name" value="PPR"/>
    <property type="match status" value="4"/>
</dbReference>
<dbReference type="GO" id="GO:0003729">
    <property type="term" value="F:mRNA binding"/>
    <property type="evidence" value="ECO:0007669"/>
    <property type="project" value="UniProtKB-ARBA"/>
</dbReference>
<dbReference type="Pfam" id="PF01535">
    <property type="entry name" value="PPR"/>
    <property type="match status" value="6"/>
</dbReference>
<evidence type="ECO:0000256" key="3">
    <source>
        <dbReference type="PROSITE-ProRule" id="PRU00708"/>
    </source>
</evidence>
<dbReference type="InterPro" id="IPR011990">
    <property type="entry name" value="TPR-like_helical_dom_sf"/>
</dbReference>
<dbReference type="SUPFAM" id="SSF48452">
    <property type="entry name" value="TPR-like"/>
    <property type="match status" value="1"/>
</dbReference>
<organism evidence="4 5">
    <name type="scientific">Ficus carica</name>
    <name type="common">Common fig</name>
    <dbReference type="NCBI Taxonomy" id="3494"/>
    <lineage>
        <taxon>Eukaryota</taxon>
        <taxon>Viridiplantae</taxon>
        <taxon>Streptophyta</taxon>
        <taxon>Embryophyta</taxon>
        <taxon>Tracheophyta</taxon>
        <taxon>Spermatophyta</taxon>
        <taxon>Magnoliopsida</taxon>
        <taxon>eudicotyledons</taxon>
        <taxon>Gunneridae</taxon>
        <taxon>Pentapetalae</taxon>
        <taxon>rosids</taxon>
        <taxon>fabids</taxon>
        <taxon>Rosales</taxon>
        <taxon>Moraceae</taxon>
        <taxon>Ficeae</taxon>
        <taxon>Ficus</taxon>
    </lineage>
</organism>
<dbReference type="FunFam" id="1.25.40.10:FF:000690">
    <property type="entry name" value="Pentatricopeptide repeat-containing protein"/>
    <property type="match status" value="1"/>
</dbReference>
<dbReference type="Pfam" id="PF13041">
    <property type="entry name" value="PPR_2"/>
    <property type="match status" value="2"/>
</dbReference>
<feature type="repeat" description="PPR" evidence="3">
    <location>
        <begin position="277"/>
        <end position="311"/>
    </location>
</feature>
<dbReference type="EMBL" id="BTGU01000063">
    <property type="protein sequence ID" value="GMN56376.1"/>
    <property type="molecule type" value="Genomic_DNA"/>
</dbReference>
<evidence type="ECO:0000256" key="1">
    <source>
        <dbReference type="ARBA" id="ARBA00006643"/>
    </source>
</evidence>
<dbReference type="AlphaFoldDB" id="A0AA88B1E6"/>
<dbReference type="GO" id="GO:0009451">
    <property type="term" value="P:RNA modification"/>
    <property type="evidence" value="ECO:0007669"/>
    <property type="project" value="InterPro"/>
</dbReference>
<comment type="similarity">
    <text evidence="1">Belongs to the PPR family. PCMP-H subfamily.</text>
</comment>
<dbReference type="InterPro" id="IPR002885">
    <property type="entry name" value="PPR_rpt"/>
</dbReference>
<sequence length="594" mass="66956">MTEQLWSSIERKCFHLLQQTKTRATLLQIHAFILRNALETNVNLLTKFISTCTSIPLSASHESLALLRHARQVFDKRPQRDDSFLCNCMIKAHVGMRQFDESFTLYRDLRRNTCFVPNSYTFVVLAKSCGSNMAIWEGQEIHSHVVKTGFCSNLYVLTALLDMHSKFGKTGSARTLFDEMSERSKVSWTALVCGYARSGDMINARKLFDEMPEKDSAIYNAMIYGYAKLGDIGPARDLFEEMTDKNVVSWTSMIFACCHSGNVLSARSLFDAMPEKNLISWNTMICGYCQNKQPHEALKLFHEMQATTLLEPNEVTIVSILLAIADLGTLDLGCWVHQFAQRKRFDGLVKIRTALIDMYAKCGEVKKSKRVFDETPEKEISTWNALINGFAVNGHGEEALELFLEMQSQNIKPNEITMLGVLSACNHSGLVEEGKRWYKAIEGFGLIPQIEHYGCMVDLLGRAGCLEEAEKLIENMPCKANGTILSSFLSACSYFKDVARAKKTLKSAAKLEPGNDGNYISVRNLYAAERRWSDAEEIKRLMRKSGVNKEVGCSVIEIDGTIREFVSGDGLYPNWDSVDSTLQRLQKHMKGDIT</sequence>
<gene>
    <name evidence="4" type="ORF">TIFTF001_025484</name>
</gene>
<dbReference type="Proteomes" id="UP001187192">
    <property type="component" value="Unassembled WGS sequence"/>
</dbReference>
<feature type="repeat" description="PPR" evidence="3">
    <location>
        <begin position="215"/>
        <end position="249"/>
    </location>
</feature>